<dbReference type="GO" id="GO:0005304">
    <property type="term" value="F:L-valine transmembrane transporter activity"/>
    <property type="evidence" value="ECO:0007669"/>
    <property type="project" value="TreeGrafter"/>
</dbReference>
<dbReference type="FunFam" id="3.40.50.300:FF:000421">
    <property type="entry name" value="Branched-chain amino acid ABC transporter ATP-binding protein"/>
    <property type="match status" value="1"/>
</dbReference>
<accession>A0A923RSF7</accession>
<dbReference type="InterPro" id="IPR027417">
    <property type="entry name" value="P-loop_NTPase"/>
</dbReference>
<dbReference type="PANTHER" id="PTHR45772:SF7">
    <property type="entry name" value="AMINO ACID ABC TRANSPORTER ATP-BINDING PROTEIN"/>
    <property type="match status" value="1"/>
</dbReference>
<dbReference type="Pfam" id="PF00005">
    <property type="entry name" value="ABC_tran"/>
    <property type="match status" value="1"/>
</dbReference>
<keyword evidence="6" id="KW-1185">Reference proteome</keyword>
<keyword evidence="1" id="KW-0813">Transport</keyword>
<dbReference type="Gene3D" id="3.40.50.300">
    <property type="entry name" value="P-loop containing nucleotide triphosphate hydrolases"/>
    <property type="match status" value="1"/>
</dbReference>
<dbReference type="GO" id="GO:1903805">
    <property type="term" value="P:L-valine import across plasma membrane"/>
    <property type="evidence" value="ECO:0007669"/>
    <property type="project" value="TreeGrafter"/>
</dbReference>
<sequence length="246" mass="26960">MGNILEIKNLSKNFKGLKAVSNVSFSVEEGKITGLIGSNGAGKTTLFNMISGVFPPTEGNVIYKGTDITGMKPYKYSGLGIARTFQIMKPLAHMTVLDNVASGALYGKKKIGSLKHAKEYAEEILEFTGLYEKKDWLPGNMGTAYKKRLEVARALATNPDLLLLDEVMAGLNPTETDEAIELFRKINSNGTTILLIEHVMRAVANLCEKVVVMHHGEMITEGTPQEVMNDPYVIEIYLGKEEESDG</sequence>
<evidence type="ECO:0000259" key="4">
    <source>
        <dbReference type="PROSITE" id="PS50893"/>
    </source>
</evidence>
<evidence type="ECO:0000256" key="3">
    <source>
        <dbReference type="ARBA" id="ARBA00022840"/>
    </source>
</evidence>
<evidence type="ECO:0000313" key="5">
    <source>
        <dbReference type="EMBL" id="MBC5689282.1"/>
    </source>
</evidence>
<dbReference type="GO" id="GO:0042941">
    <property type="term" value="P:D-alanine transmembrane transport"/>
    <property type="evidence" value="ECO:0007669"/>
    <property type="project" value="TreeGrafter"/>
</dbReference>
<dbReference type="GO" id="GO:0015192">
    <property type="term" value="F:L-phenylalanine transmembrane transporter activity"/>
    <property type="evidence" value="ECO:0007669"/>
    <property type="project" value="TreeGrafter"/>
</dbReference>
<dbReference type="Proteomes" id="UP000652477">
    <property type="component" value="Unassembled WGS sequence"/>
</dbReference>
<feature type="domain" description="ABC transporter" evidence="4">
    <location>
        <begin position="5"/>
        <end position="240"/>
    </location>
</feature>
<dbReference type="InterPro" id="IPR003593">
    <property type="entry name" value="AAA+_ATPase"/>
</dbReference>
<gene>
    <name evidence="5" type="ORF">H8S37_10175</name>
</gene>
<dbReference type="GO" id="GO:0015808">
    <property type="term" value="P:L-alanine transport"/>
    <property type="evidence" value="ECO:0007669"/>
    <property type="project" value="TreeGrafter"/>
</dbReference>
<dbReference type="EMBL" id="JACOPF010000002">
    <property type="protein sequence ID" value="MBC5689282.1"/>
    <property type="molecule type" value="Genomic_DNA"/>
</dbReference>
<dbReference type="PROSITE" id="PS50893">
    <property type="entry name" value="ABC_TRANSPORTER_2"/>
    <property type="match status" value="1"/>
</dbReference>
<dbReference type="CDD" id="cd03219">
    <property type="entry name" value="ABC_Mj1267_LivG_branched"/>
    <property type="match status" value="1"/>
</dbReference>
<dbReference type="InterPro" id="IPR051120">
    <property type="entry name" value="ABC_AA/LPS_Transport"/>
</dbReference>
<dbReference type="SMART" id="SM00382">
    <property type="entry name" value="AAA"/>
    <property type="match status" value="1"/>
</dbReference>
<dbReference type="GO" id="GO:0005886">
    <property type="term" value="C:plasma membrane"/>
    <property type="evidence" value="ECO:0007669"/>
    <property type="project" value="TreeGrafter"/>
</dbReference>
<dbReference type="InterPro" id="IPR032823">
    <property type="entry name" value="BCA_ABC_TP_C"/>
</dbReference>
<dbReference type="GO" id="GO:0005524">
    <property type="term" value="F:ATP binding"/>
    <property type="evidence" value="ECO:0007669"/>
    <property type="project" value="UniProtKB-KW"/>
</dbReference>
<evidence type="ECO:0000256" key="2">
    <source>
        <dbReference type="ARBA" id="ARBA00022741"/>
    </source>
</evidence>
<dbReference type="AlphaFoldDB" id="A0A923RSF7"/>
<organism evidence="5 6">
    <name type="scientific">Mediterraneibacter hominis</name>
    <dbReference type="NCBI Taxonomy" id="2763054"/>
    <lineage>
        <taxon>Bacteria</taxon>
        <taxon>Bacillati</taxon>
        <taxon>Bacillota</taxon>
        <taxon>Clostridia</taxon>
        <taxon>Lachnospirales</taxon>
        <taxon>Lachnospiraceae</taxon>
        <taxon>Mediterraneibacter</taxon>
    </lineage>
</organism>
<comment type="caution">
    <text evidence="5">The sequence shown here is derived from an EMBL/GenBank/DDBJ whole genome shotgun (WGS) entry which is preliminary data.</text>
</comment>
<keyword evidence="2" id="KW-0547">Nucleotide-binding</keyword>
<dbReference type="GO" id="GO:0016887">
    <property type="term" value="F:ATP hydrolysis activity"/>
    <property type="evidence" value="ECO:0007669"/>
    <property type="project" value="InterPro"/>
</dbReference>
<keyword evidence="3 5" id="KW-0067">ATP-binding</keyword>
<dbReference type="GO" id="GO:0015188">
    <property type="term" value="F:L-isoleucine transmembrane transporter activity"/>
    <property type="evidence" value="ECO:0007669"/>
    <property type="project" value="TreeGrafter"/>
</dbReference>
<dbReference type="InterPro" id="IPR003439">
    <property type="entry name" value="ABC_transporter-like_ATP-bd"/>
</dbReference>
<evidence type="ECO:0000256" key="1">
    <source>
        <dbReference type="ARBA" id="ARBA00022448"/>
    </source>
</evidence>
<dbReference type="RefSeq" id="WP_186875956.1">
    <property type="nucleotide sequence ID" value="NZ_JACOPF010000002.1"/>
</dbReference>
<dbReference type="SUPFAM" id="SSF52540">
    <property type="entry name" value="P-loop containing nucleoside triphosphate hydrolases"/>
    <property type="match status" value="1"/>
</dbReference>
<name>A0A923RSF7_9FIRM</name>
<proteinExistence type="predicted"/>
<dbReference type="PANTHER" id="PTHR45772">
    <property type="entry name" value="CONSERVED COMPONENT OF ABC TRANSPORTER FOR NATURAL AMINO ACIDS-RELATED"/>
    <property type="match status" value="1"/>
</dbReference>
<reference evidence="5" key="1">
    <citation type="submission" date="2020-08" db="EMBL/GenBank/DDBJ databases">
        <title>Genome public.</title>
        <authorList>
            <person name="Liu C."/>
            <person name="Sun Q."/>
        </authorList>
    </citation>
    <scope>NUCLEOTIDE SEQUENCE</scope>
    <source>
        <strain evidence="5">NSJ-55</strain>
    </source>
</reference>
<dbReference type="Pfam" id="PF12399">
    <property type="entry name" value="BCA_ABC_TP_C"/>
    <property type="match status" value="1"/>
</dbReference>
<protein>
    <submittedName>
        <fullName evidence="5">ABC transporter ATP-binding protein</fullName>
    </submittedName>
</protein>
<dbReference type="GO" id="GO:1903806">
    <property type="term" value="P:L-isoleucine import across plasma membrane"/>
    <property type="evidence" value="ECO:0007669"/>
    <property type="project" value="TreeGrafter"/>
</dbReference>
<evidence type="ECO:0000313" key="6">
    <source>
        <dbReference type="Proteomes" id="UP000652477"/>
    </source>
</evidence>